<dbReference type="GO" id="GO:0030154">
    <property type="term" value="P:cell differentiation"/>
    <property type="evidence" value="ECO:0007669"/>
    <property type="project" value="TreeGrafter"/>
</dbReference>
<feature type="region of interest" description="Disordered" evidence="8">
    <location>
        <begin position="117"/>
        <end position="154"/>
    </location>
</feature>
<organism evidence="10 11">
    <name type="scientific">Hemibagrus guttatus</name>
    <dbReference type="NCBI Taxonomy" id="175788"/>
    <lineage>
        <taxon>Eukaryota</taxon>
        <taxon>Metazoa</taxon>
        <taxon>Chordata</taxon>
        <taxon>Craniata</taxon>
        <taxon>Vertebrata</taxon>
        <taxon>Euteleostomi</taxon>
        <taxon>Actinopterygii</taxon>
        <taxon>Neopterygii</taxon>
        <taxon>Teleostei</taxon>
        <taxon>Ostariophysi</taxon>
        <taxon>Siluriformes</taxon>
        <taxon>Bagridae</taxon>
        <taxon>Hemibagrus</taxon>
    </lineage>
</organism>
<dbReference type="PANTHER" id="PTHR11849:SF174">
    <property type="entry name" value="TRANSCRIPTION FACTOR SPI-B"/>
    <property type="match status" value="1"/>
</dbReference>
<dbReference type="InterPro" id="IPR036388">
    <property type="entry name" value="WH-like_DNA-bd_sf"/>
</dbReference>
<evidence type="ECO:0000256" key="6">
    <source>
        <dbReference type="ARBA" id="ARBA00023242"/>
    </source>
</evidence>
<dbReference type="GO" id="GO:0043565">
    <property type="term" value="F:sequence-specific DNA binding"/>
    <property type="evidence" value="ECO:0007669"/>
    <property type="project" value="InterPro"/>
</dbReference>
<evidence type="ECO:0000256" key="1">
    <source>
        <dbReference type="ARBA" id="ARBA00004123"/>
    </source>
</evidence>
<dbReference type="GO" id="GO:0005634">
    <property type="term" value="C:nucleus"/>
    <property type="evidence" value="ECO:0007669"/>
    <property type="project" value="UniProtKB-SubCell"/>
</dbReference>
<keyword evidence="11" id="KW-1185">Reference proteome</keyword>
<sequence length="260" mass="30238">MPETILHYRMDGCVISSSSDEIVAYDQVFRPQYDFFPYITSDPDGHMESTWDYHTDHTHQSELEVPTSSHFTELHPAAYYYGDMESYHPPLEPSLGAFVPVVAPQFAYVPHPVYQRSPPAHCSTDDEDAGARSPPFEVSEGEEDHESHLASTSTSITGNKRKMRLYQFLLELLRDGDMKDCIWWVDREKGIFQFSSKHKEILASRWGQQKGNRKRMTYQKMARALRNYGKTGEVRKIKKKLTYQFSSEVLRRMPAEKKYH</sequence>
<keyword evidence="6 7" id="KW-0539">Nucleus</keyword>
<evidence type="ECO:0000256" key="7">
    <source>
        <dbReference type="RuleBase" id="RU004019"/>
    </source>
</evidence>
<accession>A0AAE0QPC2</accession>
<gene>
    <name evidence="10" type="ORF">QTP70_033561</name>
</gene>
<comment type="caution">
    <text evidence="10">The sequence shown here is derived from an EMBL/GenBank/DDBJ whole genome shotgun (WGS) entry which is preliminary data.</text>
</comment>
<keyword evidence="3" id="KW-0805">Transcription regulation</keyword>
<dbReference type="InterPro" id="IPR036390">
    <property type="entry name" value="WH_DNA-bd_sf"/>
</dbReference>
<dbReference type="PRINTS" id="PR00454">
    <property type="entry name" value="ETSDOMAIN"/>
</dbReference>
<dbReference type="PROSITE" id="PS50061">
    <property type="entry name" value="ETS_DOMAIN_3"/>
    <property type="match status" value="1"/>
</dbReference>
<dbReference type="AlphaFoldDB" id="A0AAE0QPC2"/>
<evidence type="ECO:0000256" key="4">
    <source>
        <dbReference type="ARBA" id="ARBA00023125"/>
    </source>
</evidence>
<dbReference type="GO" id="GO:0000981">
    <property type="term" value="F:DNA-binding transcription factor activity, RNA polymerase II-specific"/>
    <property type="evidence" value="ECO:0007669"/>
    <property type="project" value="TreeGrafter"/>
</dbReference>
<proteinExistence type="inferred from homology"/>
<dbReference type="Pfam" id="PF00178">
    <property type="entry name" value="Ets"/>
    <property type="match status" value="1"/>
</dbReference>
<feature type="domain" description="ETS" evidence="9">
    <location>
        <begin position="163"/>
        <end position="246"/>
    </location>
</feature>
<evidence type="ECO:0000256" key="3">
    <source>
        <dbReference type="ARBA" id="ARBA00023015"/>
    </source>
</evidence>
<reference evidence="10" key="1">
    <citation type="submission" date="2023-06" db="EMBL/GenBank/DDBJ databases">
        <title>Male Hemibagrus guttatus genome.</title>
        <authorList>
            <person name="Bian C."/>
        </authorList>
    </citation>
    <scope>NUCLEOTIDE SEQUENCE</scope>
    <source>
        <strain evidence="10">Male_cb2023</strain>
        <tissue evidence="10">Muscle</tissue>
    </source>
</reference>
<dbReference type="Proteomes" id="UP001274896">
    <property type="component" value="Unassembled WGS sequence"/>
</dbReference>
<dbReference type="PROSITE" id="PS00346">
    <property type="entry name" value="ETS_DOMAIN_2"/>
    <property type="match status" value="1"/>
</dbReference>
<dbReference type="SMART" id="SM00413">
    <property type="entry name" value="ETS"/>
    <property type="match status" value="1"/>
</dbReference>
<keyword evidence="4 7" id="KW-0238">DNA-binding</keyword>
<dbReference type="Gene3D" id="1.10.10.10">
    <property type="entry name" value="Winged helix-like DNA-binding domain superfamily/Winged helix DNA-binding domain"/>
    <property type="match status" value="1"/>
</dbReference>
<keyword evidence="5" id="KW-0804">Transcription</keyword>
<dbReference type="FunFam" id="1.10.10.10:FF:000250">
    <property type="entry name" value="transcription factor Spi-B isoform X1"/>
    <property type="match status" value="1"/>
</dbReference>
<evidence type="ECO:0000259" key="9">
    <source>
        <dbReference type="PROSITE" id="PS50061"/>
    </source>
</evidence>
<dbReference type="SUPFAM" id="SSF46785">
    <property type="entry name" value="Winged helix' DNA-binding domain"/>
    <property type="match status" value="1"/>
</dbReference>
<comment type="similarity">
    <text evidence="2 7">Belongs to the ETS family.</text>
</comment>
<evidence type="ECO:0000256" key="8">
    <source>
        <dbReference type="SAM" id="MobiDB-lite"/>
    </source>
</evidence>
<evidence type="ECO:0000256" key="5">
    <source>
        <dbReference type="ARBA" id="ARBA00023163"/>
    </source>
</evidence>
<dbReference type="InterPro" id="IPR046328">
    <property type="entry name" value="ETS_fam"/>
</dbReference>
<dbReference type="InterPro" id="IPR000418">
    <property type="entry name" value="Ets_dom"/>
</dbReference>
<dbReference type="PANTHER" id="PTHR11849">
    <property type="entry name" value="ETS"/>
    <property type="match status" value="1"/>
</dbReference>
<evidence type="ECO:0000256" key="2">
    <source>
        <dbReference type="ARBA" id="ARBA00005562"/>
    </source>
</evidence>
<dbReference type="EMBL" id="JAUCMX010000013">
    <property type="protein sequence ID" value="KAK3526790.1"/>
    <property type="molecule type" value="Genomic_DNA"/>
</dbReference>
<comment type="subcellular location">
    <subcellularLocation>
        <location evidence="1 7">Nucleus</location>
    </subcellularLocation>
</comment>
<name>A0AAE0QPC2_9TELE</name>
<protein>
    <recommendedName>
        <fullName evidence="9">ETS domain-containing protein</fullName>
    </recommendedName>
</protein>
<evidence type="ECO:0000313" key="10">
    <source>
        <dbReference type="EMBL" id="KAK3526790.1"/>
    </source>
</evidence>
<evidence type="ECO:0000313" key="11">
    <source>
        <dbReference type="Proteomes" id="UP001274896"/>
    </source>
</evidence>
<dbReference type="PROSITE" id="PS00345">
    <property type="entry name" value="ETS_DOMAIN_1"/>
    <property type="match status" value="1"/>
</dbReference>